<protein>
    <submittedName>
        <fullName evidence="1">Pentapeptide repeat-containing protein</fullName>
    </submittedName>
</protein>
<accession>A0ABS5QBW3</accession>
<organism evidence="1 2">
    <name type="scientific">Roseococcus pinisoli</name>
    <dbReference type="NCBI Taxonomy" id="2835040"/>
    <lineage>
        <taxon>Bacteria</taxon>
        <taxon>Pseudomonadati</taxon>
        <taxon>Pseudomonadota</taxon>
        <taxon>Alphaproteobacteria</taxon>
        <taxon>Acetobacterales</taxon>
        <taxon>Roseomonadaceae</taxon>
        <taxon>Roseococcus</taxon>
    </lineage>
</organism>
<dbReference type="Gene3D" id="2.160.20.80">
    <property type="entry name" value="E3 ubiquitin-protein ligase SopA"/>
    <property type="match status" value="1"/>
</dbReference>
<reference evidence="1 2" key="1">
    <citation type="submission" date="2021-05" db="EMBL/GenBank/DDBJ databases">
        <title>Roseococcus sp. XZZS9, whole genome shotgun sequencing project.</title>
        <authorList>
            <person name="Zhao G."/>
            <person name="Shen L."/>
        </authorList>
    </citation>
    <scope>NUCLEOTIDE SEQUENCE [LARGE SCALE GENOMIC DNA]</scope>
    <source>
        <strain evidence="1 2">XZZS9</strain>
    </source>
</reference>
<evidence type="ECO:0000313" key="1">
    <source>
        <dbReference type="EMBL" id="MBS7811182.1"/>
    </source>
</evidence>
<dbReference type="Pfam" id="PF00805">
    <property type="entry name" value="Pentapeptide"/>
    <property type="match status" value="1"/>
</dbReference>
<dbReference type="RefSeq" id="WP_213669871.1">
    <property type="nucleotide sequence ID" value="NZ_JAHCDA010000002.1"/>
</dbReference>
<dbReference type="EMBL" id="JAHCDA010000002">
    <property type="protein sequence ID" value="MBS7811182.1"/>
    <property type="molecule type" value="Genomic_DNA"/>
</dbReference>
<proteinExistence type="predicted"/>
<dbReference type="PANTHER" id="PTHR14136">
    <property type="entry name" value="BTB_POZ DOMAIN-CONTAINING PROTEIN KCTD9"/>
    <property type="match status" value="1"/>
</dbReference>
<dbReference type="InterPro" id="IPR051082">
    <property type="entry name" value="Pentapeptide-BTB/POZ_domain"/>
</dbReference>
<gene>
    <name evidence="1" type="ORF">KHU32_09555</name>
</gene>
<evidence type="ECO:0000313" key="2">
    <source>
        <dbReference type="Proteomes" id="UP000766336"/>
    </source>
</evidence>
<name>A0ABS5QBW3_9PROT</name>
<comment type="caution">
    <text evidence="1">The sequence shown here is derived from an EMBL/GenBank/DDBJ whole genome shotgun (WGS) entry which is preliminary data.</text>
</comment>
<dbReference type="PANTHER" id="PTHR14136:SF17">
    <property type="entry name" value="BTB_POZ DOMAIN-CONTAINING PROTEIN KCTD9"/>
    <property type="match status" value="1"/>
</dbReference>
<dbReference type="InterPro" id="IPR001646">
    <property type="entry name" value="5peptide_repeat"/>
</dbReference>
<dbReference type="Proteomes" id="UP000766336">
    <property type="component" value="Unassembled WGS sequence"/>
</dbReference>
<dbReference type="SUPFAM" id="SSF141571">
    <property type="entry name" value="Pentapeptide repeat-like"/>
    <property type="match status" value="1"/>
</dbReference>
<keyword evidence="2" id="KW-1185">Reference proteome</keyword>
<sequence length="223" mass="23652">MSETAQYRIESGVPLPPKGGGGVVSALFTIRHRYTDSVLFEGQSDTMRLCVEAAVRSGSDLSGSDLRDADLRGADLRDADLSGSDLRDADLRGADLRDADLSGADLRGAYLRGADLSAVRNDMWDVLLKAIPEVPALQLALREGRVDGSTYTGECACLVGTIANVRGVSVTTLGYRDAERPIEVFFGAIRKGDTPETNSAAKIADDWITEFRAAIAAATGEVA</sequence>